<dbReference type="Pfam" id="PF02492">
    <property type="entry name" value="cobW"/>
    <property type="match status" value="1"/>
</dbReference>
<dbReference type="InterPro" id="IPR011629">
    <property type="entry name" value="CobW-like_C"/>
</dbReference>
<dbReference type="PANTHER" id="PTHR13748:SF62">
    <property type="entry name" value="COBW DOMAIN-CONTAINING PROTEIN"/>
    <property type="match status" value="1"/>
</dbReference>
<organism evidence="9 10">
    <name type="scientific">Methylobacterium frigidaeris</name>
    <dbReference type="NCBI Taxonomy" id="2038277"/>
    <lineage>
        <taxon>Bacteria</taxon>
        <taxon>Pseudomonadati</taxon>
        <taxon>Pseudomonadota</taxon>
        <taxon>Alphaproteobacteria</taxon>
        <taxon>Hyphomicrobiales</taxon>
        <taxon>Methylobacteriaceae</taxon>
        <taxon>Methylobacterium</taxon>
    </lineage>
</organism>
<dbReference type="PANTHER" id="PTHR13748">
    <property type="entry name" value="COBW-RELATED"/>
    <property type="match status" value="1"/>
</dbReference>
<evidence type="ECO:0000259" key="8">
    <source>
        <dbReference type="Pfam" id="PF07683"/>
    </source>
</evidence>
<gene>
    <name evidence="9" type="primary">yjiA_2</name>
    <name evidence="9" type="ORF">MPEAHAMD_1277</name>
</gene>
<evidence type="ECO:0000256" key="5">
    <source>
        <dbReference type="ARBA" id="ARBA00045658"/>
    </source>
</evidence>
<dbReference type="InterPro" id="IPR051316">
    <property type="entry name" value="Zinc-reg_GTPase_activator"/>
</dbReference>
<dbReference type="InterPro" id="IPR027417">
    <property type="entry name" value="P-loop_NTPase"/>
</dbReference>
<dbReference type="EMBL" id="BPQJ01000004">
    <property type="protein sequence ID" value="GJD61137.1"/>
    <property type="molecule type" value="Genomic_DNA"/>
</dbReference>
<comment type="catalytic activity">
    <reaction evidence="6">
        <text>GTP + H2O = GDP + phosphate + H(+)</text>
        <dbReference type="Rhea" id="RHEA:19669"/>
        <dbReference type="ChEBI" id="CHEBI:15377"/>
        <dbReference type="ChEBI" id="CHEBI:15378"/>
        <dbReference type="ChEBI" id="CHEBI:37565"/>
        <dbReference type="ChEBI" id="CHEBI:43474"/>
        <dbReference type="ChEBI" id="CHEBI:58189"/>
    </reaction>
    <physiologicalReaction direction="left-to-right" evidence="6">
        <dbReference type="Rhea" id="RHEA:19670"/>
    </physiologicalReaction>
</comment>
<feature type="domain" description="CobW/HypB/UreG nucleotide-binding" evidence="7">
    <location>
        <begin position="8"/>
        <end position="189"/>
    </location>
</feature>
<dbReference type="SUPFAM" id="SSF90002">
    <property type="entry name" value="Hypothetical protein YjiA, C-terminal domain"/>
    <property type="match status" value="1"/>
</dbReference>
<sequence length="346" mass="36047">MTDSLDFVVLTGFLGSGKTSLLRDYLALPEAADTAVIVNEAGEIGLDGLILRESADQVSLDVPMTMLANGCVCCQMTSDLARTVEALLAAERPEASGPLRRIVLETSGLSKPGPVLRQLASLAGFPMRVSVVATYDALRGPGTTAIEEAAAQWAAAHRIVLTKLDAAPLGRLAQARAEVAGLNPLAEIVAASDRSAAVAAAFAPLPGAGLDPALLRAEPAGAHPRVAVWLARPVAALPYDDLAAWLDNLAGHLGERLLRLKGLVRVVESDRPVLVESVGTLFSRPRPFGRPGEDAASFVVVIARDLAAGELEGVAPAGLFRFAPRIPDTPFMRAGAGVPRAETVRA</sequence>
<evidence type="ECO:0000256" key="4">
    <source>
        <dbReference type="ARBA" id="ARBA00034320"/>
    </source>
</evidence>
<dbReference type="GO" id="GO:0016787">
    <property type="term" value="F:hydrolase activity"/>
    <property type="evidence" value="ECO:0007669"/>
    <property type="project" value="UniProtKB-KW"/>
</dbReference>
<dbReference type="Gene3D" id="3.30.1220.10">
    <property type="entry name" value="CobW-like, C-terminal domain"/>
    <property type="match status" value="1"/>
</dbReference>
<evidence type="ECO:0000256" key="3">
    <source>
        <dbReference type="ARBA" id="ARBA00023186"/>
    </source>
</evidence>
<dbReference type="InterPro" id="IPR036627">
    <property type="entry name" value="CobW-likC_sf"/>
</dbReference>
<keyword evidence="3" id="KW-0143">Chaperone</keyword>
<dbReference type="RefSeq" id="WP_099908116.1">
    <property type="nucleotide sequence ID" value="NZ_BPQJ01000004.1"/>
</dbReference>
<dbReference type="AlphaFoldDB" id="A0AA37H825"/>
<accession>A0AA37H825</accession>
<name>A0AA37H825_9HYPH</name>
<comment type="similarity">
    <text evidence="4">Belongs to the SIMIBI class G3E GTPase family. ZNG1 subfamily.</text>
</comment>
<comment type="caution">
    <text evidence="9">The sequence shown here is derived from an EMBL/GenBank/DDBJ whole genome shotgun (WGS) entry which is preliminary data.</text>
</comment>
<reference evidence="9" key="2">
    <citation type="submission" date="2021-08" db="EMBL/GenBank/DDBJ databases">
        <authorList>
            <person name="Tani A."/>
            <person name="Ola A."/>
            <person name="Ogura Y."/>
            <person name="Katsura K."/>
            <person name="Hayashi T."/>
        </authorList>
    </citation>
    <scope>NUCLEOTIDE SEQUENCE</scope>
    <source>
        <strain evidence="9">JCM 32048</strain>
    </source>
</reference>
<dbReference type="Proteomes" id="UP001055286">
    <property type="component" value="Unassembled WGS sequence"/>
</dbReference>
<evidence type="ECO:0000259" key="7">
    <source>
        <dbReference type="Pfam" id="PF02492"/>
    </source>
</evidence>
<evidence type="ECO:0000256" key="6">
    <source>
        <dbReference type="ARBA" id="ARBA00049117"/>
    </source>
</evidence>
<proteinExistence type="inferred from homology"/>
<feature type="domain" description="CobW C-terminal" evidence="8">
    <location>
        <begin position="236"/>
        <end position="312"/>
    </location>
</feature>
<evidence type="ECO:0000256" key="1">
    <source>
        <dbReference type="ARBA" id="ARBA00022741"/>
    </source>
</evidence>
<evidence type="ECO:0000313" key="9">
    <source>
        <dbReference type="EMBL" id="GJD61137.1"/>
    </source>
</evidence>
<keyword evidence="2" id="KW-0378">Hydrolase</keyword>
<dbReference type="Pfam" id="PF07683">
    <property type="entry name" value="CobW_C"/>
    <property type="match status" value="1"/>
</dbReference>
<dbReference type="SUPFAM" id="SSF52540">
    <property type="entry name" value="P-loop containing nucleoside triphosphate hydrolases"/>
    <property type="match status" value="1"/>
</dbReference>
<keyword evidence="10" id="KW-1185">Reference proteome</keyword>
<evidence type="ECO:0000256" key="2">
    <source>
        <dbReference type="ARBA" id="ARBA00022801"/>
    </source>
</evidence>
<reference evidence="9" key="1">
    <citation type="journal article" date="2016" name="Front. Microbiol.">
        <title>Genome Sequence of the Piezophilic, Mesophilic Sulfate-Reducing Bacterium Desulfovibrio indicus J2T.</title>
        <authorList>
            <person name="Cao J."/>
            <person name="Maignien L."/>
            <person name="Shao Z."/>
            <person name="Alain K."/>
            <person name="Jebbar M."/>
        </authorList>
    </citation>
    <scope>NUCLEOTIDE SEQUENCE</scope>
    <source>
        <strain evidence="9">JCM 32048</strain>
    </source>
</reference>
<evidence type="ECO:0000313" key="10">
    <source>
        <dbReference type="Proteomes" id="UP001055286"/>
    </source>
</evidence>
<dbReference type="InterPro" id="IPR003495">
    <property type="entry name" value="CobW/HypB/UreG_nucleotide-bd"/>
</dbReference>
<dbReference type="GO" id="GO:0000166">
    <property type="term" value="F:nucleotide binding"/>
    <property type="evidence" value="ECO:0007669"/>
    <property type="project" value="UniProtKB-KW"/>
</dbReference>
<dbReference type="GO" id="GO:0005737">
    <property type="term" value="C:cytoplasm"/>
    <property type="evidence" value="ECO:0007669"/>
    <property type="project" value="TreeGrafter"/>
</dbReference>
<keyword evidence="1" id="KW-0547">Nucleotide-binding</keyword>
<dbReference type="Gene3D" id="3.40.50.300">
    <property type="entry name" value="P-loop containing nucleotide triphosphate hydrolases"/>
    <property type="match status" value="1"/>
</dbReference>
<comment type="function">
    <text evidence="5">Zinc chaperone that directly transfers zinc cofactor to target proteins, thereby activating them. Zinc is transferred from the CXCC motif in the GTPase domain to the zinc binding site in target proteins in a process requiring GTP hydrolysis.</text>
</comment>
<protein>
    <submittedName>
        <fullName evidence="9">P-loop guanosine triphosphatase YjiA</fullName>
    </submittedName>
</protein>